<proteinExistence type="predicted"/>
<evidence type="ECO:0000313" key="2">
    <source>
        <dbReference type="Proteomes" id="UP001140510"/>
    </source>
</evidence>
<accession>A0A9W9DAI2</accession>
<organism evidence="1 2">
    <name type="scientific">Didymella pomorum</name>
    <dbReference type="NCBI Taxonomy" id="749634"/>
    <lineage>
        <taxon>Eukaryota</taxon>
        <taxon>Fungi</taxon>
        <taxon>Dikarya</taxon>
        <taxon>Ascomycota</taxon>
        <taxon>Pezizomycotina</taxon>
        <taxon>Dothideomycetes</taxon>
        <taxon>Pleosporomycetidae</taxon>
        <taxon>Pleosporales</taxon>
        <taxon>Pleosporineae</taxon>
        <taxon>Didymellaceae</taxon>
        <taxon>Didymella</taxon>
    </lineage>
</organism>
<dbReference type="OrthoDB" id="3772508at2759"/>
<comment type="caution">
    <text evidence="1">The sequence shown here is derived from an EMBL/GenBank/DDBJ whole genome shotgun (WGS) entry which is preliminary data.</text>
</comment>
<sequence length="262" mass="30028">MIGVLFAIIIGFAIRGFSYPVLIDLTSSSAAQRHVQCETVDKYTVDWFEKQASIRNSFELPLENALFYTRGMSEMAQKYACDHDLATIWHIWPTKLYKHEDEPTNAMRCIHKDSPQRQRFFENMSEAYARLAKGTVIVMHNASDWTSPPQDGIWYRVEYKTMVDAADAVTTILKLKEDEDGSVKVVWDRDLSLTSVAEDISKVLAIHRHVPPWLGTKLDWVRGSMESASQAILRRNADASVKSRKKVCQPLVHYPDEMLDFL</sequence>
<evidence type="ECO:0000313" key="1">
    <source>
        <dbReference type="EMBL" id="KAJ4411409.1"/>
    </source>
</evidence>
<name>A0A9W9DAI2_9PLEO</name>
<dbReference type="Proteomes" id="UP001140510">
    <property type="component" value="Unassembled WGS sequence"/>
</dbReference>
<gene>
    <name evidence="1" type="ORF">N0V91_001193</name>
</gene>
<reference evidence="1" key="1">
    <citation type="submission" date="2022-10" db="EMBL/GenBank/DDBJ databases">
        <title>Tapping the CABI collections for fungal endophytes: first genome assemblies for Collariella, Neodidymelliopsis, Ascochyta clinopodiicola, Didymella pomorum, Didymosphaeria variabile, Neocosmospora piperis and Neocucurbitaria cava.</title>
        <authorList>
            <person name="Hill R."/>
        </authorList>
    </citation>
    <scope>NUCLEOTIDE SEQUENCE</scope>
    <source>
        <strain evidence="1">IMI 355091</strain>
    </source>
</reference>
<dbReference type="AlphaFoldDB" id="A0A9W9DAI2"/>
<dbReference type="EMBL" id="JAPEVA010000005">
    <property type="protein sequence ID" value="KAJ4411409.1"/>
    <property type="molecule type" value="Genomic_DNA"/>
</dbReference>
<dbReference type="SUPFAM" id="SSF52309">
    <property type="entry name" value="N-(deoxy)ribosyltransferase-like"/>
    <property type="match status" value="1"/>
</dbReference>
<keyword evidence="2" id="KW-1185">Reference proteome</keyword>
<protein>
    <submittedName>
        <fullName evidence="1">Uncharacterized protein</fullName>
    </submittedName>
</protein>